<protein>
    <submittedName>
        <fullName evidence="1">Uncharacterized protein</fullName>
    </submittedName>
</protein>
<keyword evidence="2" id="KW-1185">Reference proteome</keyword>
<gene>
    <name evidence="1" type="ORF">SAMN05216167_101364</name>
</gene>
<dbReference type="EMBL" id="FOLQ01000001">
    <property type="protein sequence ID" value="SFC05554.1"/>
    <property type="molecule type" value="Genomic_DNA"/>
</dbReference>
<evidence type="ECO:0000313" key="1">
    <source>
        <dbReference type="EMBL" id="SFC05554.1"/>
    </source>
</evidence>
<evidence type="ECO:0000313" key="2">
    <source>
        <dbReference type="Proteomes" id="UP000198598"/>
    </source>
</evidence>
<dbReference type="AlphaFoldDB" id="A0A1I1G1R1"/>
<name>A0A1I1G1R1_9BACT</name>
<accession>A0A1I1G1R1</accession>
<proteinExistence type="predicted"/>
<organism evidence="1 2">
    <name type="scientific">Spirosoma endophyticum</name>
    <dbReference type="NCBI Taxonomy" id="662367"/>
    <lineage>
        <taxon>Bacteria</taxon>
        <taxon>Pseudomonadati</taxon>
        <taxon>Bacteroidota</taxon>
        <taxon>Cytophagia</taxon>
        <taxon>Cytophagales</taxon>
        <taxon>Cytophagaceae</taxon>
        <taxon>Spirosoma</taxon>
    </lineage>
</organism>
<reference evidence="1 2" key="1">
    <citation type="submission" date="2016-10" db="EMBL/GenBank/DDBJ databases">
        <authorList>
            <person name="de Groot N.N."/>
        </authorList>
    </citation>
    <scope>NUCLEOTIDE SEQUENCE [LARGE SCALE GENOMIC DNA]</scope>
    <source>
        <strain evidence="1 2">DSM 26130</strain>
    </source>
</reference>
<dbReference type="Proteomes" id="UP000198598">
    <property type="component" value="Unassembled WGS sequence"/>
</dbReference>
<sequence>MYVSKITRSGDAYLRLYTQRLLRLHQYLLKQLNISL</sequence>